<keyword evidence="1" id="KW-0479">Metal-binding</keyword>
<keyword evidence="6" id="KW-0539">Nucleus</keyword>
<name>A0A1E5RIA6_9ASCO</name>
<evidence type="ECO:0000256" key="3">
    <source>
        <dbReference type="ARBA" id="ARBA00023015"/>
    </source>
</evidence>
<dbReference type="Proteomes" id="UP000095728">
    <property type="component" value="Unassembled WGS sequence"/>
</dbReference>
<evidence type="ECO:0000256" key="2">
    <source>
        <dbReference type="ARBA" id="ARBA00022833"/>
    </source>
</evidence>
<feature type="compositionally biased region" description="Basic and acidic residues" evidence="7">
    <location>
        <begin position="139"/>
        <end position="150"/>
    </location>
</feature>
<dbReference type="FunCoup" id="A0A1E5RIA6">
    <property type="interactions" value="246"/>
</dbReference>
<feature type="compositionally biased region" description="Low complexity" evidence="7">
    <location>
        <begin position="28"/>
        <end position="42"/>
    </location>
</feature>
<dbReference type="SMART" id="SM00066">
    <property type="entry name" value="GAL4"/>
    <property type="match status" value="1"/>
</dbReference>
<organism evidence="9 10">
    <name type="scientific">Hanseniaspora osmophila</name>
    <dbReference type="NCBI Taxonomy" id="56408"/>
    <lineage>
        <taxon>Eukaryota</taxon>
        <taxon>Fungi</taxon>
        <taxon>Dikarya</taxon>
        <taxon>Ascomycota</taxon>
        <taxon>Saccharomycotina</taxon>
        <taxon>Saccharomycetes</taxon>
        <taxon>Saccharomycodales</taxon>
        <taxon>Saccharomycodaceae</taxon>
        <taxon>Hanseniaspora</taxon>
    </lineage>
</organism>
<dbReference type="GO" id="GO:0000981">
    <property type="term" value="F:DNA-binding transcription factor activity, RNA polymerase II-specific"/>
    <property type="evidence" value="ECO:0007669"/>
    <property type="project" value="InterPro"/>
</dbReference>
<accession>A0A1E5RIA6</accession>
<keyword evidence="5" id="KW-0804">Transcription</keyword>
<dbReference type="PROSITE" id="PS00463">
    <property type="entry name" value="ZN2_CY6_FUNGAL_1"/>
    <property type="match status" value="1"/>
</dbReference>
<dbReference type="GO" id="GO:0003677">
    <property type="term" value="F:DNA binding"/>
    <property type="evidence" value="ECO:0007669"/>
    <property type="project" value="UniProtKB-KW"/>
</dbReference>
<feature type="domain" description="Zn(2)-C6 fungal-type" evidence="8">
    <location>
        <begin position="163"/>
        <end position="195"/>
    </location>
</feature>
<keyword evidence="4" id="KW-0238">DNA-binding</keyword>
<feature type="compositionally biased region" description="Polar residues" evidence="7">
    <location>
        <begin position="812"/>
        <end position="823"/>
    </location>
</feature>
<evidence type="ECO:0000256" key="4">
    <source>
        <dbReference type="ARBA" id="ARBA00023125"/>
    </source>
</evidence>
<dbReference type="Gene3D" id="4.10.240.10">
    <property type="entry name" value="Zn(2)-C6 fungal-type DNA-binding domain"/>
    <property type="match status" value="1"/>
</dbReference>
<dbReference type="GO" id="GO:0001080">
    <property type="term" value="P:nitrogen catabolite activation of transcription from RNA polymerase II promoter"/>
    <property type="evidence" value="ECO:0007669"/>
    <property type="project" value="TreeGrafter"/>
</dbReference>
<reference evidence="10" key="1">
    <citation type="journal article" date="2016" name="Genome Announc.">
        <title>Genome sequences of three species of Hanseniaspora isolated from spontaneous wine fermentations.</title>
        <authorList>
            <person name="Sternes P.R."/>
            <person name="Lee D."/>
            <person name="Kutyna D.R."/>
            <person name="Borneman A.R."/>
        </authorList>
    </citation>
    <scope>NUCLEOTIDE SEQUENCE [LARGE SCALE GENOMIC DNA]</scope>
    <source>
        <strain evidence="10">AWRI3579</strain>
    </source>
</reference>
<dbReference type="InterPro" id="IPR036864">
    <property type="entry name" value="Zn2-C6_fun-type_DNA-bd_sf"/>
</dbReference>
<dbReference type="CDD" id="cd00067">
    <property type="entry name" value="GAL4"/>
    <property type="match status" value="1"/>
</dbReference>
<dbReference type="EMBL" id="LPNM01000006">
    <property type="protein sequence ID" value="OEJ86631.1"/>
    <property type="molecule type" value="Genomic_DNA"/>
</dbReference>
<feature type="compositionally biased region" description="Low complexity" evidence="7">
    <location>
        <begin position="842"/>
        <end position="853"/>
    </location>
</feature>
<evidence type="ECO:0000259" key="8">
    <source>
        <dbReference type="PROSITE" id="PS50048"/>
    </source>
</evidence>
<dbReference type="AlphaFoldDB" id="A0A1E5RIA6"/>
<dbReference type="GO" id="GO:0008270">
    <property type="term" value="F:zinc ion binding"/>
    <property type="evidence" value="ECO:0007669"/>
    <property type="project" value="InterPro"/>
</dbReference>
<feature type="compositionally biased region" description="Acidic residues" evidence="7">
    <location>
        <begin position="278"/>
        <end position="290"/>
    </location>
</feature>
<proteinExistence type="predicted"/>
<keyword evidence="10" id="KW-1185">Reference proteome</keyword>
<feature type="compositionally biased region" description="Polar residues" evidence="7">
    <location>
        <begin position="830"/>
        <end position="841"/>
    </location>
</feature>
<dbReference type="PANTHER" id="PTHR31668:SF9">
    <property type="entry name" value="URACIL CATABOLISM PROTEIN 2"/>
    <property type="match status" value="1"/>
</dbReference>
<dbReference type="Pfam" id="PF00172">
    <property type="entry name" value="Zn_clus"/>
    <property type="match status" value="1"/>
</dbReference>
<dbReference type="STRING" id="56408.A0A1E5RIA6"/>
<keyword evidence="3" id="KW-0805">Transcription regulation</keyword>
<dbReference type="InParanoid" id="A0A1E5RIA6"/>
<comment type="caution">
    <text evidence="9">The sequence shown here is derived from an EMBL/GenBank/DDBJ whole genome shotgun (WGS) entry which is preliminary data.</text>
</comment>
<keyword evidence="2" id="KW-0862">Zinc</keyword>
<protein>
    <submittedName>
        <fullName evidence="9">Uracil catabolism protein 2</fullName>
    </submittedName>
</protein>
<dbReference type="OrthoDB" id="2595934at2759"/>
<evidence type="ECO:0000256" key="6">
    <source>
        <dbReference type="ARBA" id="ARBA00023242"/>
    </source>
</evidence>
<feature type="region of interest" description="Disordered" evidence="7">
    <location>
        <begin position="787"/>
        <end position="853"/>
    </location>
</feature>
<feature type="region of interest" description="Disordered" evidence="7">
    <location>
        <begin position="272"/>
        <end position="303"/>
    </location>
</feature>
<evidence type="ECO:0000256" key="7">
    <source>
        <dbReference type="SAM" id="MobiDB-lite"/>
    </source>
</evidence>
<feature type="compositionally biased region" description="Basic and acidic residues" evidence="7">
    <location>
        <begin position="55"/>
        <end position="65"/>
    </location>
</feature>
<dbReference type="InterPro" id="IPR050797">
    <property type="entry name" value="Carb_Metab_Trans_Reg"/>
</dbReference>
<feature type="region of interest" description="Disordered" evidence="7">
    <location>
        <begin position="1"/>
        <end position="158"/>
    </location>
</feature>
<feature type="compositionally biased region" description="Basic and acidic residues" evidence="7">
    <location>
        <begin position="120"/>
        <end position="129"/>
    </location>
</feature>
<evidence type="ECO:0000256" key="1">
    <source>
        <dbReference type="ARBA" id="ARBA00022723"/>
    </source>
</evidence>
<dbReference type="GO" id="GO:0005634">
    <property type="term" value="C:nucleus"/>
    <property type="evidence" value="ECO:0007669"/>
    <property type="project" value="TreeGrafter"/>
</dbReference>
<dbReference type="PANTHER" id="PTHR31668">
    <property type="entry name" value="GLUCOSE TRANSPORT TRANSCRIPTION REGULATOR RGT1-RELATED-RELATED"/>
    <property type="match status" value="1"/>
</dbReference>
<evidence type="ECO:0000256" key="5">
    <source>
        <dbReference type="ARBA" id="ARBA00023163"/>
    </source>
</evidence>
<feature type="compositionally biased region" description="Low complexity" evidence="7">
    <location>
        <begin position="787"/>
        <end position="805"/>
    </location>
</feature>
<dbReference type="SUPFAM" id="SSF57701">
    <property type="entry name" value="Zn2/Cys6 DNA-binding domain"/>
    <property type="match status" value="1"/>
</dbReference>
<dbReference type="PROSITE" id="PS50048">
    <property type="entry name" value="ZN2_CY6_FUNGAL_2"/>
    <property type="match status" value="1"/>
</dbReference>
<feature type="compositionally biased region" description="Polar residues" evidence="7">
    <location>
        <begin position="81"/>
        <end position="119"/>
    </location>
</feature>
<sequence length="898" mass="100948">MSGPAREIVHKENLPENSTANPTLVPISNVYSSSPSITSSQSNIRGSVKISSFLHPDEDGGDEKQANTIKEPALVKEKDQANVSTGAQDCSATAQKSTTSPEASSMNNTTTDFNMQSAEKTQDPSKHADNSTTPAAKTGQEEPSNKDTGKATKKPRKRRKTYSCESCRNLKTRCDFQPFLGKCHRCVVLGLSCSLTSESNVPAKNPAAKDQDNAHQLLTQGIPVMPSSITSLSERINTMEEKLKSVDDKLSVILSLFQHNIDGVSNEVFDNANNYSSEGDDNEYSADGDENNNSSLTGDDVAKTKNRKKRSFGQIEFPQSQLCTAHGVISKDPPFQLLDDIDKSLFSTKANNEKDAIAKSQRPFVVARSKFMEFFIKHEQLCYELSREFLVKAHFWIIPGGRKKIDREYVENHAFITSVLTIIAMGFDENNKYEKEQEELYPIVETLLSNTLTMFGKLIDHDIEAILYCCMFSISRKSQRYRQLKMNSLILCNFALNSLLTIISFHKIKEKVSSESYDAEDLFHLRILNSLTACKLEYSIGYGNYTIQDEQLKEFNDLTAKFPQTNFGDEIKLSEINLGDIVNAIFLNFKDYSTNCVESFEKKPTKILTFKELQYWLKNWHELSCKDGGGVLLFTFDFYHILICRTMLKEFCDRETFETHTLFFKTCLKTISDYCFSLLHGFLKLPPSLIKGAPSITLHQAVYSCLTLCDYLHCFDVQKKQKILNTCTKIYWHLNTIGEQLNEATQNVGMIIKNLIDTGKAKLSTNSENLSDEQLFSRIQQGSVHSSFSKNSVKTKTKTVSSNSKQARVKSLESSARNDSKQISPMRASPTYSESLYSNEKTSAGGTPGSTGALSQSNTASLLNFPDVEQFQSFEDFFQDFFYNLKPTSQNMFSSLDE</sequence>
<evidence type="ECO:0000313" key="9">
    <source>
        <dbReference type="EMBL" id="OEJ86631.1"/>
    </source>
</evidence>
<dbReference type="InterPro" id="IPR001138">
    <property type="entry name" value="Zn2Cys6_DnaBD"/>
</dbReference>
<evidence type="ECO:0000313" key="10">
    <source>
        <dbReference type="Proteomes" id="UP000095728"/>
    </source>
</evidence>
<gene>
    <name evidence="9" type="ORF">AWRI3579_g1641</name>
</gene>